<name>A0ABN9YCE4_9DINO</name>
<reference evidence="2" key="1">
    <citation type="submission" date="2023-10" db="EMBL/GenBank/DDBJ databases">
        <authorList>
            <person name="Chen Y."/>
            <person name="Shah S."/>
            <person name="Dougan E. K."/>
            <person name="Thang M."/>
            <person name="Chan C."/>
        </authorList>
    </citation>
    <scope>NUCLEOTIDE SEQUENCE [LARGE SCALE GENOMIC DNA]</scope>
</reference>
<feature type="signal peptide" evidence="1">
    <location>
        <begin position="1"/>
        <end position="20"/>
    </location>
</feature>
<keyword evidence="3" id="KW-1185">Reference proteome</keyword>
<protein>
    <submittedName>
        <fullName evidence="2">Uncharacterized protein</fullName>
    </submittedName>
</protein>
<evidence type="ECO:0000256" key="1">
    <source>
        <dbReference type="SAM" id="SignalP"/>
    </source>
</evidence>
<feature type="chain" id="PRO_5046491480" evidence="1">
    <location>
        <begin position="21"/>
        <end position="147"/>
    </location>
</feature>
<keyword evidence="1" id="KW-0732">Signal</keyword>
<comment type="caution">
    <text evidence="2">The sequence shown here is derived from an EMBL/GenBank/DDBJ whole genome shotgun (WGS) entry which is preliminary data.</text>
</comment>
<accession>A0ABN9YCE4</accession>
<dbReference type="EMBL" id="CAUYUJ010022398">
    <property type="protein sequence ID" value="CAK0910450.1"/>
    <property type="molecule type" value="Genomic_DNA"/>
</dbReference>
<dbReference type="Proteomes" id="UP001189429">
    <property type="component" value="Unassembled WGS sequence"/>
</dbReference>
<evidence type="ECO:0000313" key="2">
    <source>
        <dbReference type="EMBL" id="CAK0910450.1"/>
    </source>
</evidence>
<gene>
    <name evidence="2" type="ORF">PCOR1329_LOCUS84637</name>
</gene>
<proteinExistence type="predicted"/>
<evidence type="ECO:0000313" key="3">
    <source>
        <dbReference type="Proteomes" id="UP001189429"/>
    </source>
</evidence>
<organism evidence="2 3">
    <name type="scientific">Prorocentrum cordatum</name>
    <dbReference type="NCBI Taxonomy" id="2364126"/>
    <lineage>
        <taxon>Eukaryota</taxon>
        <taxon>Sar</taxon>
        <taxon>Alveolata</taxon>
        <taxon>Dinophyceae</taxon>
        <taxon>Prorocentrales</taxon>
        <taxon>Prorocentraceae</taxon>
        <taxon>Prorocentrum</taxon>
    </lineage>
</organism>
<sequence>MVQAHAVCFLVFLDADGVSSNGHRLAFGRVCTTVLAYLQSGCPKTLPDAPRGPQGGTPGWSIIGSTEGGTPRWSIPPARGTAHRPQVWFASGRRTATKEVWGLVKISEDAQGTFIIVPLEDCHVVGLSKEFIDSLAERVSALVAKRR</sequence>